<comment type="function">
    <text evidence="6">Forms membrane-associated dynamic filaments that are essential for cell shape determination. Acts by regulating cell wall synthesis and cell elongation, and thus cell shape. A feedback loop between cell geometry and MreB localization may maintain elongated cell shape by targeting cell wall growth to regions of negative cell wall curvature.</text>
</comment>
<feature type="binding site" evidence="6">
    <location>
        <begin position="20"/>
        <end position="22"/>
    </location>
    <ligand>
        <name>ATP</name>
        <dbReference type="ChEBI" id="CHEBI:30616"/>
    </ligand>
</feature>
<comment type="caution">
    <text evidence="6">Lacks conserved residue(s) required for the propagation of feature annotation.</text>
</comment>
<feature type="binding site" evidence="6">
    <location>
        <begin position="168"/>
        <end position="170"/>
    </location>
    <ligand>
        <name>ATP</name>
        <dbReference type="ChEBI" id="CHEBI:30616"/>
    </ligand>
</feature>
<proteinExistence type="inferred from homology"/>
<dbReference type="SUPFAM" id="SSF53067">
    <property type="entry name" value="Actin-like ATPase domain"/>
    <property type="match status" value="2"/>
</dbReference>
<dbReference type="Gene3D" id="3.30.420.40">
    <property type="match status" value="2"/>
</dbReference>
<reference evidence="8" key="1">
    <citation type="submission" date="2017-09" db="EMBL/GenBank/DDBJ databases">
        <title>Depth-based differentiation of microbial function through sediment-hosted aquifers and enrichment of novel symbionts in the deep terrestrial subsurface.</title>
        <authorList>
            <person name="Probst A.J."/>
            <person name="Ladd B."/>
            <person name="Jarett J.K."/>
            <person name="Geller-Mcgrath D.E."/>
            <person name="Sieber C.M.K."/>
            <person name="Emerson J.B."/>
            <person name="Anantharaman K."/>
            <person name="Thomas B.C."/>
            <person name="Malmstrom R."/>
            <person name="Stieglmeier M."/>
            <person name="Klingl A."/>
            <person name="Woyke T."/>
            <person name="Ryan C.M."/>
            <person name="Banfield J.F."/>
        </authorList>
    </citation>
    <scope>NUCLEOTIDE SEQUENCE [LARGE SCALE GENOMIC DNA]</scope>
</reference>
<evidence type="ECO:0000256" key="4">
    <source>
        <dbReference type="ARBA" id="ARBA00022960"/>
    </source>
</evidence>
<keyword evidence="2 6" id="KW-0547">Nucleotide-binding</keyword>
<keyword evidence="3 6" id="KW-0067">ATP-binding</keyword>
<evidence type="ECO:0000256" key="1">
    <source>
        <dbReference type="ARBA" id="ARBA00022490"/>
    </source>
</evidence>
<dbReference type="AlphaFoldDB" id="A0A2H0XF10"/>
<evidence type="ECO:0000256" key="2">
    <source>
        <dbReference type="ARBA" id="ARBA00022741"/>
    </source>
</evidence>
<dbReference type="GO" id="GO:0005737">
    <property type="term" value="C:cytoplasm"/>
    <property type="evidence" value="ECO:0007669"/>
    <property type="project" value="UniProtKB-SubCell"/>
</dbReference>
<protein>
    <recommendedName>
        <fullName evidence="6">Cell shape-determining protein MreB</fullName>
    </recommendedName>
</protein>
<dbReference type="PANTHER" id="PTHR42749:SF1">
    <property type="entry name" value="CELL SHAPE-DETERMINING PROTEIN MREB"/>
    <property type="match status" value="1"/>
</dbReference>
<dbReference type="Proteomes" id="UP000230340">
    <property type="component" value="Unassembled WGS sequence"/>
</dbReference>
<keyword evidence="4 6" id="KW-0133">Cell shape</keyword>
<organism evidence="7 8">
    <name type="scientific">candidate division WWE3 bacterium CG08_land_8_20_14_0_20_40_13</name>
    <dbReference type="NCBI Taxonomy" id="1975084"/>
    <lineage>
        <taxon>Bacteria</taxon>
        <taxon>Katanobacteria</taxon>
    </lineage>
</organism>
<accession>A0A2H0XF10</accession>
<dbReference type="HAMAP" id="MF_02207">
    <property type="entry name" value="MreB"/>
    <property type="match status" value="1"/>
</dbReference>
<comment type="caution">
    <text evidence="7">The sequence shown here is derived from an EMBL/GenBank/DDBJ whole genome shotgun (WGS) entry which is preliminary data.</text>
</comment>
<dbReference type="GO" id="GO:0008360">
    <property type="term" value="P:regulation of cell shape"/>
    <property type="evidence" value="ECO:0007669"/>
    <property type="project" value="UniProtKB-UniRule"/>
</dbReference>
<dbReference type="PANTHER" id="PTHR42749">
    <property type="entry name" value="CELL SHAPE-DETERMINING PROTEIN MREB"/>
    <property type="match status" value="1"/>
</dbReference>
<evidence type="ECO:0000313" key="8">
    <source>
        <dbReference type="Proteomes" id="UP000230340"/>
    </source>
</evidence>
<dbReference type="InterPro" id="IPR043129">
    <property type="entry name" value="ATPase_NBD"/>
</dbReference>
<dbReference type="GO" id="GO:0005524">
    <property type="term" value="F:ATP binding"/>
    <property type="evidence" value="ECO:0007669"/>
    <property type="project" value="UniProtKB-KW"/>
</dbReference>
<comment type="subunit">
    <text evidence="6">Forms polymers.</text>
</comment>
<evidence type="ECO:0000256" key="6">
    <source>
        <dbReference type="HAMAP-Rule" id="MF_02207"/>
    </source>
</evidence>
<dbReference type="EMBL" id="PEYT01000001">
    <property type="protein sequence ID" value="PIS23451.1"/>
    <property type="molecule type" value="Genomic_DNA"/>
</dbReference>
<name>A0A2H0XF10_UNCKA</name>
<keyword evidence="1 6" id="KW-0963">Cytoplasm</keyword>
<gene>
    <name evidence="6" type="primary">mreB</name>
    <name evidence="7" type="ORF">COT49_00050</name>
</gene>
<dbReference type="Pfam" id="PF06723">
    <property type="entry name" value="MreB_Mbl"/>
    <property type="match status" value="1"/>
</dbReference>
<dbReference type="InterPro" id="IPR004753">
    <property type="entry name" value="MreB"/>
</dbReference>
<evidence type="ECO:0000256" key="3">
    <source>
        <dbReference type="ARBA" id="ARBA00022840"/>
    </source>
</evidence>
<sequence>MDFKKLFSLFSPDLAVDLGTANTEVLVVGKGIVIKEPTICAINKKTKGIIAIGSEAKTMLGKTPPSISVIRPLKDGVISDYEVAEKFLAHYIKKVCESSKPLFGISKPRIVLGVPSGITEVERRAVSEAAMSAGARRAYLLEEPMAAAIGAGLPVLEARGSMIVDIGGGTTEIAVISYGGIVVAKSLKTAGYEIDQKIIEISKDRYNLLIGESTAEEVKIVIGSVYEPKKDSVYILKGRSLETGLPESREVSSYDIFEAIIIPVKQIIEAVKDTIQETPPELVADILKDGITISGGGSELLGFDKLLSREAKIPIHKAADPATCVVRGCAKVLEDPSLLGKVKI</sequence>
<dbReference type="PRINTS" id="PR01652">
    <property type="entry name" value="SHAPEPROTEIN"/>
</dbReference>
<evidence type="ECO:0000313" key="7">
    <source>
        <dbReference type="EMBL" id="PIS23451.1"/>
    </source>
</evidence>
<dbReference type="NCBIfam" id="NF010539">
    <property type="entry name" value="PRK13927.1"/>
    <property type="match status" value="1"/>
</dbReference>
<comment type="subcellular location">
    <subcellularLocation>
        <location evidence="6">Cytoplasm</location>
    </subcellularLocation>
    <text evidence="6">Membrane-associated.</text>
</comment>
<dbReference type="CDD" id="cd10225">
    <property type="entry name" value="ASKHA_NBD_MreB-like"/>
    <property type="match status" value="1"/>
</dbReference>
<evidence type="ECO:0000256" key="5">
    <source>
        <dbReference type="ARBA" id="ARBA00023458"/>
    </source>
</evidence>
<dbReference type="NCBIfam" id="TIGR00904">
    <property type="entry name" value="mreB"/>
    <property type="match status" value="1"/>
</dbReference>
<comment type="similarity">
    <text evidence="5 6">Belongs to the FtsA/MreB family.</text>
</comment>
<feature type="binding site" evidence="6">
    <location>
        <begin position="216"/>
        <end position="219"/>
    </location>
    <ligand>
        <name>ATP</name>
        <dbReference type="ChEBI" id="CHEBI:30616"/>
    </ligand>
</feature>
<dbReference type="GO" id="GO:0000902">
    <property type="term" value="P:cell morphogenesis"/>
    <property type="evidence" value="ECO:0007669"/>
    <property type="project" value="InterPro"/>
</dbReference>
<dbReference type="InterPro" id="IPR056546">
    <property type="entry name" value="MreB_MamK-like"/>
</dbReference>